<keyword evidence="2" id="KW-1185">Reference proteome</keyword>
<dbReference type="GO" id="GO:0016740">
    <property type="term" value="F:transferase activity"/>
    <property type="evidence" value="ECO:0007669"/>
    <property type="project" value="UniProtKB-KW"/>
</dbReference>
<gene>
    <name evidence="1" type="ORF">SOASR030_02080</name>
</gene>
<evidence type="ECO:0000313" key="2">
    <source>
        <dbReference type="Proteomes" id="UP001058124"/>
    </source>
</evidence>
<comment type="caution">
    <text evidence="1">The sequence shown here is derived from an EMBL/GenBank/DDBJ whole genome shotgun (WGS) entry which is preliminary data.</text>
</comment>
<dbReference type="Gene3D" id="3.90.550.10">
    <property type="entry name" value="Spore Coat Polysaccharide Biosynthesis Protein SpsA, Chain A"/>
    <property type="match status" value="1"/>
</dbReference>
<protein>
    <submittedName>
        <fullName evidence="1">Glycosyl transferase</fullName>
    </submittedName>
</protein>
<dbReference type="InterPro" id="IPR029044">
    <property type="entry name" value="Nucleotide-diphossugar_trans"/>
</dbReference>
<proteinExistence type="predicted"/>
<organism evidence="1 2">
    <name type="scientific">Leminorella grimontii</name>
    <dbReference type="NCBI Taxonomy" id="82981"/>
    <lineage>
        <taxon>Bacteria</taxon>
        <taxon>Pseudomonadati</taxon>
        <taxon>Pseudomonadota</taxon>
        <taxon>Gammaproteobacteria</taxon>
        <taxon>Enterobacterales</taxon>
        <taxon>Budviciaceae</taxon>
        <taxon>Leminorella</taxon>
    </lineage>
</organism>
<dbReference type="EMBL" id="BRLH01000001">
    <property type="protein sequence ID" value="GKX54096.1"/>
    <property type="molecule type" value="Genomic_DNA"/>
</dbReference>
<accession>A0AAV5MW86</accession>
<keyword evidence="1" id="KW-0808">Transferase</keyword>
<reference evidence="1" key="1">
    <citation type="submission" date="2022-06" db="EMBL/GenBank/DDBJ databases">
        <title>Draft genome sequences of Leminorella grimontii str. JCM5902.</title>
        <authorList>
            <person name="Wakabayashi Y."/>
            <person name="Kojima K."/>
        </authorList>
    </citation>
    <scope>NUCLEOTIDE SEQUENCE</scope>
    <source>
        <strain evidence="1">JCM 5902</strain>
    </source>
</reference>
<dbReference type="SUPFAM" id="SSF53448">
    <property type="entry name" value="Nucleotide-diphospho-sugar transferases"/>
    <property type="match status" value="1"/>
</dbReference>
<sequence>MPLSLIRKEKEGAVSSVKVVIDGINYVPSSDSSRIGVCITTHNRADVLKLALAQHQQFLPPGALVVVIDDGSTKPVVVPDGVTLIRHEKSLGIVAAKNRSIEVLMDAGCEHLFLWDDDAWPITDGWHLPYIESPEPHLAYQFLDLAGPRKLNDLAVLYRDDKHVAYTGQRGVMLYYHRSAIERVGGFDWIYGRGMYEHPDLALRIHNAGLTTWAFADVTGSEKLIHSLDEHDDVVRSVSRPDREVQVKRNVGIYNARRDSDYTAYVEYRKQRDVVITTLLTSQPDPQRGARMTPDAALLEKWAVSIKGADAVVLADELTVAPSGAQLVTVPAADMSVYLLRWLHIYRWLRGHPEYRFVWCTDGTDVEMLSPPWDEMEPGKIYVGSEPKTYADDWMLKHHHGRVYSEFLHEHQGDTLLNAGLLGGLLEDVMEFAHRIIRLHFRIESHRFWKMETAPTTAVDMGAFGIVAKSFGDRIVTGPRIHTVFKSDGVGKEYAFWKHK</sequence>
<evidence type="ECO:0000313" key="1">
    <source>
        <dbReference type="EMBL" id="GKX54096.1"/>
    </source>
</evidence>
<dbReference type="Proteomes" id="UP001058124">
    <property type="component" value="Unassembled WGS sequence"/>
</dbReference>
<name>A0AAV5MW86_9GAMM</name>
<dbReference type="AlphaFoldDB" id="A0AAV5MW86"/>